<organism evidence="3 4">
    <name type="scientific">Aliiglaciecola lipolytica E3</name>
    <dbReference type="NCBI Taxonomy" id="1127673"/>
    <lineage>
        <taxon>Bacteria</taxon>
        <taxon>Pseudomonadati</taxon>
        <taxon>Pseudomonadota</taxon>
        <taxon>Gammaproteobacteria</taxon>
        <taxon>Alteromonadales</taxon>
        <taxon>Alteromonadaceae</taxon>
        <taxon>Aliiglaciecola</taxon>
    </lineage>
</organism>
<reference evidence="3 4" key="1">
    <citation type="journal article" date="2017" name="Antonie Van Leeuwenhoek">
        <title>Rhizobium rhizosphaerae sp. nov., a novel species isolated from rice rhizosphere.</title>
        <authorList>
            <person name="Zhao J.J."/>
            <person name="Zhang J."/>
            <person name="Zhang R.J."/>
            <person name="Zhang C.W."/>
            <person name="Yin H.Q."/>
            <person name="Zhang X.X."/>
        </authorList>
    </citation>
    <scope>NUCLEOTIDE SEQUENCE [LARGE SCALE GENOMIC DNA]</scope>
    <source>
        <strain evidence="3 4">E3</strain>
    </source>
</reference>
<dbReference type="STRING" id="1127673.GLIP_1819"/>
<evidence type="ECO:0000313" key="3">
    <source>
        <dbReference type="EMBL" id="GAC14448.1"/>
    </source>
</evidence>
<protein>
    <submittedName>
        <fullName evidence="3">Minor curlin subunit</fullName>
    </submittedName>
</protein>
<dbReference type="Proteomes" id="UP000006334">
    <property type="component" value="Unassembled WGS sequence"/>
</dbReference>
<gene>
    <name evidence="3" type="primary">csgB</name>
    <name evidence="3" type="ORF">GLIP_1819</name>
</gene>
<sequence>MTGSTLIQIARLRRILSIQNVWSAFFGGALLISSFPCLSQQDSTDLIDSPLTLSLARTVNNDASQNVLIVDQYGIHNTTNIIQAANSSNLIVVTQFGNSNSADITQLGFGNHVDLVQSGEENTLEIVQQGDFNLANINQLGEQNFTVHQIGNDMVVNITQYKK</sequence>
<dbReference type="AlphaFoldDB" id="K6YCU2"/>
<dbReference type="EMBL" id="BAEN01000037">
    <property type="protein sequence ID" value="GAC14448.1"/>
    <property type="molecule type" value="Genomic_DNA"/>
</dbReference>
<name>K6YCU2_9ALTE</name>
<proteinExistence type="inferred from homology"/>
<dbReference type="InterPro" id="IPR009742">
    <property type="entry name" value="Curlin_rpt"/>
</dbReference>
<keyword evidence="4" id="KW-1185">Reference proteome</keyword>
<accession>K6YCU2</accession>
<keyword evidence="2" id="KW-0732">Signal</keyword>
<evidence type="ECO:0000256" key="2">
    <source>
        <dbReference type="ARBA" id="ARBA00022729"/>
    </source>
</evidence>
<dbReference type="RefSeq" id="WP_008844264.1">
    <property type="nucleotide sequence ID" value="NZ_BAEN01000037.1"/>
</dbReference>
<comment type="caution">
    <text evidence="3">The sequence shown here is derived from an EMBL/GenBank/DDBJ whole genome shotgun (WGS) entry which is preliminary data.</text>
</comment>
<comment type="similarity">
    <text evidence="1">Belongs to the CsgA/CsgB family.</text>
</comment>
<dbReference type="GO" id="GO:0009289">
    <property type="term" value="C:pilus"/>
    <property type="evidence" value="ECO:0007669"/>
    <property type="project" value="InterPro"/>
</dbReference>
<dbReference type="eggNOG" id="ENOG503379Z">
    <property type="taxonomic scope" value="Bacteria"/>
</dbReference>
<evidence type="ECO:0000256" key="1">
    <source>
        <dbReference type="ARBA" id="ARBA00009766"/>
    </source>
</evidence>
<dbReference type="OrthoDB" id="6298252at2"/>
<dbReference type="Pfam" id="PF07012">
    <property type="entry name" value="Curlin_rpt"/>
    <property type="match status" value="1"/>
</dbReference>
<evidence type="ECO:0000313" key="4">
    <source>
        <dbReference type="Proteomes" id="UP000006334"/>
    </source>
</evidence>
<dbReference type="GO" id="GO:0007155">
    <property type="term" value="P:cell adhesion"/>
    <property type="evidence" value="ECO:0007669"/>
    <property type="project" value="InterPro"/>
</dbReference>